<dbReference type="AlphaFoldDB" id="A0A2U2BHX8"/>
<dbReference type="EMBL" id="QEXO01000004">
    <property type="protein sequence ID" value="PWE13577.1"/>
    <property type="molecule type" value="Genomic_DNA"/>
</dbReference>
<reference evidence="1 2" key="2">
    <citation type="submission" date="2018-05" db="EMBL/GenBank/DDBJ databases">
        <authorList>
            <person name="Lanie J.A."/>
            <person name="Ng W.-L."/>
            <person name="Kazmierczak K.M."/>
            <person name="Andrzejewski T.M."/>
            <person name="Davidsen T.M."/>
            <person name="Wayne K.J."/>
            <person name="Tettelin H."/>
            <person name="Glass J.I."/>
            <person name="Rusch D."/>
            <person name="Podicherti R."/>
            <person name="Tsui H.-C.T."/>
            <person name="Winkler M.E."/>
        </authorList>
    </citation>
    <scope>NUCLEOTIDE SEQUENCE [LARGE SCALE GENOMIC DNA]</scope>
    <source>
        <strain evidence="1 2">YBY</strain>
    </source>
</reference>
<proteinExistence type="predicted"/>
<protein>
    <submittedName>
        <fullName evidence="1">Uncharacterized protein</fullName>
    </submittedName>
</protein>
<organism evidence="1 2">
    <name type="scientific">Alcaligenes faecalis</name>
    <dbReference type="NCBI Taxonomy" id="511"/>
    <lineage>
        <taxon>Bacteria</taxon>
        <taxon>Pseudomonadati</taxon>
        <taxon>Pseudomonadota</taxon>
        <taxon>Betaproteobacteria</taxon>
        <taxon>Burkholderiales</taxon>
        <taxon>Alcaligenaceae</taxon>
        <taxon>Alcaligenes</taxon>
    </lineage>
</organism>
<gene>
    <name evidence="1" type="ORF">DF183_15315</name>
</gene>
<reference evidence="1 2" key="1">
    <citation type="submission" date="2018-05" db="EMBL/GenBank/DDBJ databases">
        <title>Genome Sequence of an Efficient Indole-Degrading Bacterium, Alcaligenes sp.YBY.</title>
        <authorList>
            <person name="Yang B."/>
        </authorList>
    </citation>
    <scope>NUCLEOTIDE SEQUENCE [LARGE SCALE GENOMIC DNA]</scope>
    <source>
        <strain evidence="1 2">YBY</strain>
    </source>
</reference>
<sequence>MVSLFKNGRYQQTVFGSYELVIVPTLKSWDGEWAEGALDSTWWYSDAKVNKRLPCTAMLDGMMLRDVQPGSLVMIEGEQYECPEGGDIELSFQFPGTYEVTVSCWPYLDGSYTVENPPPAK</sequence>
<evidence type="ECO:0000313" key="2">
    <source>
        <dbReference type="Proteomes" id="UP000245216"/>
    </source>
</evidence>
<comment type="caution">
    <text evidence="1">The sequence shown here is derived from an EMBL/GenBank/DDBJ whole genome shotgun (WGS) entry which is preliminary data.</text>
</comment>
<evidence type="ECO:0000313" key="1">
    <source>
        <dbReference type="EMBL" id="PWE13577.1"/>
    </source>
</evidence>
<accession>A0A2U2BHX8</accession>
<dbReference type="Proteomes" id="UP000245216">
    <property type="component" value="Unassembled WGS sequence"/>
</dbReference>
<name>A0A2U2BHX8_ALCFA</name>